<reference evidence="1" key="1">
    <citation type="journal article" date="2015" name="Nature">
        <title>Complex archaea that bridge the gap between prokaryotes and eukaryotes.</title>
        <authorList>
            <person name="Spang A."/>
            <person name="Saw J.H."/>
            <person name="Jorgensen S.L."/>
            <person name="Zaremba-Niedzwiedzka K."/>
            <person name="Martijn J."/>
            <person name="Lind A.E."/>
            <person name="van Eijk R."/>
            <person name="Schleper C."/>
            <person name="Guy L."/>
            <person name="Ettema T.J."/>
        </authorList>
    </citation>
    <scope>NUCLEOTIDE SEQUENCE</scope>
</reference>
<protein>
    <submittedName>
        <fullName evidence="1">Uncharacterized protein</fullName>
    </submittedName>
</protein>
<dbReference type="EMBL" id="LAZR01034882">
    <property type="protein sequence ID" value="KKL29040.1"/>
    <property type="molecule type" value="Genomic_DNA"/>
</dbReference>
<sequence length="75" mass="9020">MEKVIPQTQQEGEQNLKELVGELGEVSYKRAVAKLGYEKYFDWVQRYWTSRGESLDFEDHKYLLQIYQDQTQIIM</sequence>
<comment type="caution">
    <text evidence="1">The sequence shown here is derived from an EMBL/GenBank/DDBJ whole genome shotgun (WGS) entry which is preliminary data.</text>
</comment>
<accession>A0A0F9C4H0</accession>
<name>A0A0F9C4H0_9ZZZZ</name>
<organism evidence="1">
    <name type="scientific">marine sediment metagenome</name>
    <dbReference type="NCBI Taxonomy" id="412755"/>
    <lineage>
        <taxon>unclassified sequences</taxon>
        <taxon>metagenomes</taxon>
        <taxon>ecological metagenomes</taxon>
    </lineage>
</organism>
<dbReference type="AlphaFoldDB" id="A0A0F9C4H0"/>
<gene>
    <name evidence="1" type="ORF">LCGC14_2369110</name>
</gene>
<evidence type="ECO:0000313" key="1">
    <source>
        <dbReference type="EMBL" id="KKL29040.1"/>
    </source>
</evidence>
<proteinExistence type="predicted"/>